<protein>
    <submittedName>
        <fullName evidence="1">Uncharacterized protein</fullName>
    </submittedName>
</protein>
<accession>A0A1B6L2C3</accession>
<dbReference type="EMBL" id="GEBQ01022186">
    <property type="protein sequence ID" value="JAT17791.1"/>
    <property type="molecule type" value="Transcribed_RNA"/>
</dbReference>
<reference evidence="1" key="1">
    <citation type="submission" date="2015-11" db="EMBL/GenBank/DDBJ databases">
        <title>De novo transcriptome assembly of four potential Pierce s Disease insect vectors from Arizona vineyards.</title>
        <authorList>
            <person name="Tassone E.E."/>
        </authorList>
    </citation>
    <scope>NUCLEOTIDE SEQUENCE</scope>
</reference>
<evidence type="ECO:0000313" key="1">
    <source>
        <dbReference type="EMBL" id="JAT17791.1"/>
    </source>
</evidence>
<feature type="non-terminal residue" evidence="1">
    <location>
        <position position="113"/>
    </location>
</feature>
<sequence>FIEGKDVESVLKTFIRKLFRLPRNTPDYVIYLETFAEKIYFFTLMMNLKYILKIHVLDQDRLPQILANQVIVKNIYWCKEWKQLGRKCGVEVDFSVQELVTLQAQLMAVVEGA</sequence>
<name>A0A1B6L2C3_9HEMI</name>
<feature type="non-terminal residue" evidence="1">
    <location>
        <position position="1"/>
    </location>
</feature>
<proteinExistence type="predicted"/>
<organism evidence="1">
    <name type="scientific">Graphocephala atropunctata</name>
    <dbReference type="NCBI Taxonomy" id="36148"/>
    <lineage>
        <taxon>Eukaryota</taxon>
        <taxon>Metazoa</taxon>
        <taxon>Ecdysozoa</taxon>
        <taxon>Arthropoda</taxon>
        <taxon>Hexapoda</taxon>
        <taxon>Insecta</taxon>
        <taxon>Pterygota</taxon>
        <taxon>Neoptera</taxon>
        <taxon>Paraneoptera</taxon>
        <taxon>Hemiptera</taxon>
        <taxon>Auchenorrhyncha</taxon>
        <taxon>Membracoidea</taxon>
        <taxon>Cicadellidae</taxon>
        <taxon>Cicadellinae</taxon>
        <taxon>Cicadellini</taxon>
        <taxon>Graphocephala</taxon>
    </lineage>
</organism>
<dbReference type="AlphaFoldDB" id="A0A1B6L2C3"/>
<gene>
    <name evidence="1" type="ORF">g.54787</name>
</gene>